<reference evidence="7" key="1">
    <citation type="journal article" date="2020" name="bioRxiv">
        <title>Historical genomics reveals the evolutionary mechanisms behind multiple outbreaks of the host-specific coffee wilt pathogen Fusarium xylarioides.</title>
        <authorList>
            <person name="Peck D."/>
            <person name="Nowell R.W."/>
            <person name="Flood J."/>
            <person name="Ryan M.J."/>
            <person name="Barraclough T.G."/>
        </authorList>
    </citation>
    <scope>NUCLEOTIDE SEQUENCE</scope>
    <source>
        <strain evidence="7">IMI 127659i</strain>
    </source>
</reference>
<dbReference type="EMBL" id="JADFTT010000888">
    <property type="protein sequence ID" value="KAG5758166.1"/>
    <property type="molecule type" value="Genomic_DNA"/>
</dbReference>
<keyword evidence="3" id="KW-0032">Aminotransferase</keyword>
<name>A0A9P7HIF5_9HYPO</name>
<dbReference type="Gene3D" id="3.40.640.10">
    <property type="entry name" value="Type I PLP-dependent aspartate aminotransferase-like (Major domain)"/>
    <property type="match status" value="1"/>
</dbReference>
<sequence>MGIDPTRDQWRSLAPLLKRKKLVPFFDSAYQGFATGHLEDDAWAVRHFQKVLFQDGPGNVPQGMCIAQSFAKNMGLYGERVDAFHLVLLRDTPATGPHTQLIRSVRAEISNPPLYGSRLAYIVLSDP</sequence>
<evidence type="ECO:0000256" key="4">
    <source>
        <dbReference type="ARBA" id="ARBA00022679"/>
    </source>
</evidence>
<dbReference type="GO" id="GO:0005829">
    <property type="term" value="C:cytosol"/>
    <property type="evidence" value="ECO:0007669"/>
    <property type="project" value="TreeGrafter"/>
</dbReference>
<dbReference type="InterPro" id="IPR000796">
    <property type="entry name" value="Asp_trans"/>
</dbReference>
<evidence type="ECO:0000256" key="3">
    <source>
        <dbReference type="ARBA" id="ARBA00022576"/>
    </source>
</evidence>
<gene>
    <name evidence="7" type="ORF">H9Q72_013701</name>
</gene>
<keyword evidence="4" id="KW-0808">Transferase</keyword>
<comment type="cofactor">
    <cofactor evidence="1">
        <name>pyridoxal 5'-phosphate</name>
        <dbReference type="ChEBI" id="CHEBI:597326"/>
    </cofactor>
</comment>
<comment type="subunit">
    <text evidence="2">Homodimer.</text>
</comment>
<reference evidence="7" key="2">
    <citation type="submission" date="2020-10" db="EMBL/GenBank/DDBJ databases">
        <authorList>
            <person name="Peck L.D."/>
            <person name="Nowell R.W."/>
            <person name="Flood J."/>
            <person name="Ryan M.J."/>
            <person name="Barraclough T.G."/>
        </authorList>
    </citation>
    <scope>NUCLEOTIDE SEQUENCE</scope>
    <source>
        <strain evidence="7">IMI 127659i</strain>
    </source>
</reference>
<evidence type="ECO:0000313" key="8">
    <source>
        <dbReference type="Proteomes" id="UP000750502"/>
    </source>
</evidence>
<organism evidence="7 8">
    <name type="scientific">Fusarium xylarioides</name>
    <dbReference type="NCBI Taxonomy" id="221167"/>
    <lineage>
        <taxon>Eukaryota</taxon>
        <taxon>Fungi</taxon>
        <taxon>Dikarya</taxon>
        <taxon>Ascomycota</taxon>
        <taxon>Pezizomycotina</taxon>
        <taxon>Sordariomycetes</taxon>
        <taxon>Hypocreomycetidae</taxon>
        <taxon>Hypocreales</taxon>
        <taxon>Nectriaceae</taxon>
        <taxon>Fusarium</taxon>
        <taxon>Fusarium fujikuroi species complex</taxon>
    </lineage>
</organism>
<feature type="domain" description="Aminotransferase class I/classII large" evidence="6">
    <location>
        <begin position="2"/>
        <end position="81"/>
    </location>
</feature>
<dbReference type="SUPFAM" id="SSF53383">
    <property type="entry name" value="PLP-dependent transferases"/>
    <property type="match status" value="1"/>
</dbReference>
<evidence type="ECO:0000259" key="6">
    <source>
        <dbReference type="Pfam" id="PF00155"/>
    </source>
</evidence>
<dbReference type="PANTHER" id="PTHR11879:SF20">
    <property type="entry name" value="ASPARTATE AMINOTRANSFERASE"/>
    <property type="match status" value="1"/>
</dbReference>
<comment type="caution">
    <text evidence="7">The sequence shown here is derived from an EMBL/GenBank/DDBJ whole genome shotgun (WGS) entry which is preliminary data.</text>
</comment>
<dbReference type="GO" id="GO:0004069">
    <property type="term" value="F:L-aspartate:2-oxoglutarate aminotransferase activity"/>
    <property type="evidence" value="ECO:0007669"/>
    <property type="project" value="TreeGrafter"/>
</dbReference>
<dbReference type="PRINTS" id="PR00799">
    <property type="entry name" value="TRANSAMINASE"/>
</dbReference>
<dbReference type="GO" id="GO:0006532">
    <property type="term" value="P:aspartate biosynthetic process"/>
    <property type="evidence" value="ECO:0007669"/>
    <property type="project" value="TreeGrafter"/>
</dbReference>
<evidence type="ECO:0000256" key="2">
    <source>
        <dbReference type="ARBA" id="ARBA00011738"/>
    </source>
</evidence>
<keyword evidence="8" id="KW-1185">Reference proteome</keyword>
<dbReference type="Proteomes" id="UP000750502">
    <property type="component" value="Unassembled WGS sequence"/>
</dbReference>
<evidence type="ECO:0000256" key="5">
    <source>
        <dbReference type="ARBA" id="ARBA00022898"/>
    </source>
</evidence>
<dbReference type="InterPro" id="IPR015421">
    <property type="entry name" value="PyrdxlP-dep_Trfase_major"/>
</dbReference>
<evidence type="ECO:0000256" key="1">
    <source>
        <dbReference type="ARBA" id="ARBA00001933"/>
    </source>
</evidence>
<dbReference type="InterPro" id="IPR004839">
    <property type="entry name" value="Aminotransferase_I/II_large"/>
</dbReference>
<dbReference type="GO" id="GO:0030170">
    <property type="term" value="F:pyridoxal phosphate binding"/>
    <property type="evidence" value="ECO:0007669"/>
    <property type="project" value="InterPro"/>
</dbReference>
<evidence type="ECO:0000313" key="7">
    <source>
        <dbReference type="EMBL" id="KAG5758166.1"/>
    </source>
</evidence>
<dbReference type="AlphaFoldDB" id="A0A9P7HIF5"/>
<proteinExistence type="predicted"/>
<keyword evidence="5" id="KW-0663">Pyridoxal phosphate</keyword>
<dbReference type="OrthoDB" id="550424at2759"/>
<dbReference type="Pfam" id="PF00155">
    <property type="entry name" value="Aminotran_1_2"/>
    <property type="match status" value="1"/>
</dbReference>
<accession>A0A9P7HIF5</accession>
<protein>
    <recommendedName>
        <fullName evidence="6">Aminotransferase class I/classII large domain-containing protein</fullName>
    </recommendedName>
</protein>
<dbReference type="PANTHER" id="PTHR11879">
    <property type="entry name" value="ASPARTATE AMINOTRANSFERASE"/>
    <property type="match status" value="1"/>
</dbReference>
<dbReference type="InterPro" id="IPR015424">
    <property type="entry name" value="PyrdxlP-dep_Trfase"/>
</dbReference>